<evidence type="ECO:0000313" key="11">
    <source>
        <dbReference type="Proteomes" id="UP000001542"/>
    </source>
</evidence>
<sequence>MLKPICKEIQKIENRFRPIESIGGGSFGSVTKSLDIKNNRIVALKKLKSFSSEQDEERIVNEVTIVQKLNHPNIVKIYDIFYSTSENCYYISMEYCQQDLLALLETHTLNPTQKKSIMKQILEALAYLEKRNIIHQDLKPANILVQDGMRIKLADFGLATYYTTDHEMTNCGTLAYNPPEKHLESTILTKTIDVWSAGVLFYQLITHKVLFQSGLQDVITICGAPDPKLWPNVMTFKNYNKCLQWASSNPSLNSLFTENDKSNYGNVIERIKSMLSLYPDQRPLPSALLESKDFDSESVSIQINEEFHQKVHQKSRKPLENLPIVRPRLPDLSILCY</sequence>
<dbReference type="InterPro" id="IPR008271">
    <property type="entry name" value="Ser/Thr_kinase_AS"/>
</dbReference>
<accession>A2G1U9</accession>
<dbReference type="PANTHER" id="PTHR24056:SF107">
    <property type="entry name" value="CYCLIN-DEPENDENT KINASE 11A-RELATED"/>
    <property type="match status" value="1"/>
</dbReference>
<dbReference type="eggNOG" id="KOG0594">
    <property type="taxonomic scope" value="Eukaryota"/>
</dbReference>
<evidence type="ECO:0000256" key="7">
    <source>
        <dbReference type="PROSITE-ProRule" id="PRU10141"/>
    </source>
</evidence>
<feature type="domain" description="Protein kinase" evidence="9">
    <location>
        <begin position="16"/>
        <end position="294"/>
    </location>
</feature>
<keyword evidence="4 7" id="KW-0547">Nucleotide-binding</keyword>
<dbReference type="InParanoid" id="A2G1U9"/>
<dbReference type="InterPro" id="IPR011009">
    <property type="entry name" value="Kinase-like_dom_sf"/>
</dbReference>
<keyword evidence="11" id="KW-1185">Reference proteome</keyword>
<gene>
    <name evidence="10" type="ORF">TVAG_385850</name>
</gene>
<dbReference type="FunFam" id="3.30.200.20:FF:000970">
    <property type="entry name" value="CMGC family protein kinase"/>
    <property type="match status" value="1"/>
</dbReference>
<dbReference type="Gene3D" id="1.10.510.10">
    <property type="entry name" value="Transferase(Phosphotransferase) domain 1"/>
    <property type="match status" value="1"/>
</dbReference>
<evidence type="ECO:0000256" key="3">
    <source>
        <dbReference type="ARBA" id="ARBA00022679"/>
    </source>
</evidence>
<evidence type="ECO:0000259" key="9">
    <source>
        <dbReference type="PROSITE" id="PS50011"/>
    </source>
</evidence>
<organism evidence="10 11">
    <name type="scientific">Trichomonas vaginalis (strain ATCC PRA-98 / G3)</name>
    <dbReference type="NCBI Taxonomy" id="412133"/>
    <lineage>
        <taxon>Eukaryota</taxon>
        <taxon>Metamonada</taxon>
        <taxon>Parabasalia</taxon>
        <taxon>Trichomonadida</taxon>
        <taxon>Trichomonadidae</taxon>
        <taxon>Trichomonas</taxon>
    </lineage>
</organism>
<dbReference type="FunFam" id="1.10.510.10:FF:001974">
    <property type="entry name" value="CMGC family protein kinase"/>
    <property type="match status" value="1"/>
</dbReference>
<dbReference type="Proteomes" id="UP000001542">
    <property type="component" value="Unassembled WGS sequence"/>
</dbReference>
<dbReference type="InterPro" id="IPR017441">
    <property type="entry name" value="Protein_kinase_ATP_BS"/>
</dbReference>
<dbReference type="OrthoDB" id="10261027at2759"/>
<feature type="binding site" evidence="7">
    <location>
        <position position="45"/>
    </location>
    <ligand>
        <name>ATP</name>
        <dbReference type="ChEBI" id="CHEBI:30616"/>
    </ligand>
</feature>
<proteinExistence type="inferred from homology"/>
<name>A2G1U9_TRIV3</name>
<dbReference type="EMBL" id="DS114256">
    <property type="protein sequence ID" value="EAX88877.1"/>
    <property type="molecule type" value="Genomic_DNA"/>
</dbReference>
<evidence type="ECO:0000256" key="2">
    <source>
        <dbReference type="ARBA" id="ARBA00022527"/>
    </source>
</evidence>
<dbReference type="GO" id="GO:0005634">
    <property type="term" value="C:nucleus"/>
    <property type="evidence" value="ECO:0000318"/>
    <property type="project" value="GO_Central"/>
</dbReference>
<dbReference type="PROSITE" id="PS00107">
    <property type="entry name" value="PROTEIN_KINASE_ATP"/>
    <property type="match status" value="1"/>
</dbReference>
<dbReference type="STRING" id="5722.A2G1U9"/>
<dbReference type="InterPro" id="IPR050108">
    <property type="entry name" value="CDK"/>
</dbReference>
<evidence type="ECO:0000256" key="1">
    <source>
        <dbReference type="ARBA" id="ARBA00006485"/>
    </source>
</evidence>
<keyword evidence="5 10" id="KW-0418">Kinase</keyword>
<dbReference type="SMR" id="A2G1U9"/>
<evidence type="ECO:0000256" key="5">
    <source>
        <dbReference type="ARBA" id="ARBA00022777"/>
    </source>
</evidence>
<evidence type="ECO:0000256" key="4">
    <source>
        <dbReference type="ARBA" id="ARBA00022741"/>
    </source>
</evidence>
<reference evidence="10" key="1">
    <citation type="submission" date="2006-10" db="EMBL/GenBank/DDBJ databases">
        <authorList>
            <person name="Amadeo P."/>
            <person name="Zhao Q."/>
            <person name="Wortman J."/>
            <person name="Fraser-Liggett C."/>
            <person name="Carlton J."/>
        </authorList>
    </citation>
    <scope>NUCLEOTIDE SEQUENCE</scope>
    <source>
        <strain evidence="10">G3</strain>
    </source>
</reference>
<dbReference type="OMA" id="REIFCIQ"/>
<evidence type="ECO:0000313" key="10">
    <source>
        <dbReference type="EMBL" id="EAX88877.1"/>
    </source>
</evidence>
<comment type="similarity">
    <text evidence="1">Belongs to the protein kinase superfamily. CMGC Ser/Thr protein kinase family. CDC2/CDKX subfamily.</text>
</comment>
<evidence type="ECO:0000256" key="8">
    <source>
        <dbReference type="RuleBase" id="RU000304"/>
    </source>
</evidence>
<dbReference type="InterPro" id="IPR000719">
    <property type="entry name" value="Prot_kinase_dom"/>
</dbReference>
<reference evidence="10" key="2">
    <citation type="journal article" date="2007" name="Science">
        <title>Draft genome sequence of the sexually transmitted pathogen Trichomonas vaginalis.</title>
        <authorList>
            <person name="Carlton J.M."/>
            <person name="Hirt R.P."/>
            <person name="Silva J.C."/>
            <person name="Delcher A.L."/>
            <person name="Schatz M."/>
            <person name="Zhao Q."/>
            <person name="Wortman J.R."/>
            <person name="Bidwell S.L."/>
            <person name="Alsmark U.C.M."/>
            <person name="Besteiro S."/>
            <person name="Sicheritz-Ponten T."/>
            <person name="Noel C.J."/>
            <person name="Dacks J.B."/>
            <person name="Foster P.G."/>
            <person name="Simillion C."/>
            <person name="Van de Peer Y."/>
            <person name="Miranda-Saavedra D."/>
            <person name="Barton G.J."/>
            <person name="Westrop G.D."/>
            <person name="Mueller S."/>
            <person name="Dessi D."/>
            <person name="Fiori P.L."/>
            <person name="Ren Q."/>
            <person name="Paulsen I."/>
            <person name="Zhang H."/>
            <person name="Bastida-Corcuera F.D."/>
            <person name="Simoes-Barbosa A."/>
            <person name="Brown M.T."/>
            <person name="Hayes R.D."/>
            <person name="Mukherjee M."/>
            <person name="Okumura C.Y."/>
            <person name="Schneider R."/>
            <person name="Smith A.J."/>
            <person name="Vanacova S."/>
            <person name="Villalvazo M."/>
            <person name="Haas B.J."/>
            <person name="Pertea M."/>
            <person name="Feldblyum T.V."/>
            <person name="Utterback T.R."/>
            <person name="Shu C.L."/>
            <person name="Osoegawa K."/>
            <person name="de Jong P.J."/>
            <person name="Hrdy I."/>
            <person name="Horvathova L."/>
            <person name="Zubacova Z."/>
            <person name="Dolezal P."/>
            <person name="Malik S.B."/>
            <person name="Logsdon J.M. Jr."/>
            <person name="Henze K."/>
            <person name="Gupta A."/>
            <person name="Wang C.C."/>
            <person name="Dunne R.L."/>
            <person name="Upcroft J.A."/>
            <person name="Upcroft P."/>
            <person name="White O."/>
            <person name="Salzberg S.L."/>
            <person name="Tang P."/>
            <person name="Chiu C.-H."/>
            <person name="Lee Y.-S."/>
            <person name="Embley T.M."/>
            <person name="Coombs G.H."/>
            <person name="Mottram J.C."/>
            <person name="Tachezy J."/>
            <person name="Fraser-Liggett C.M."/>
            <person name="Johnson P.J."/>
        </authorList>
    </citation>
    <scope>NUCLEOTIDE SEQUENCE [LARGE SCALE GENOMIC DNA]</scope>
    <source>
        <strain evidence="10">G3</strain>
    </source>
</reference>
<dbReference type="PROSITE" id="PS00108">
    <property type="entry name" value="PROTEIN_KINASE_ST"/>
    <property type="match status" value="1"/>
</dbReference>
<dbReference type="Pfam" id="PF00069">
    <property type="entry name" value="Pkinase"/>
    <property type="match status" value="1"/>
</dbReference>
<protein>
    <submittedName>
        <fullName evidence="10">CMGC family protein kinase</fullName>
    </submittedName>
</protein>
<dbReference type="AlphaFoldDB" id="A2G1U9"/>
<dbReference type="PROSITE" id="PS50011">
    <property type="entry name" value="PROTEIN_KINASE_DOM"/>
    <property type="match status" value="1"/>
</dbReference>
<dbReference type="SMART" id="SM00220">
    <property type="entry name" value="S_TKc"/>
    <property type="match status" value="1"/>
</dbReference>
<keyword evidence="6 7" id="KW-0067">ATP-binding</keyword>
<dbReference type="Gene3D" id="3.30.200.20">
    <property type="entry name" value="Phosphorylase Kinase, domain 1"/>
    <property type="match status" value="1"/>
</dbReference>
<dbReference type="GO" id="GO:0004674">
    <property type="term" value="F:protein serine/threonine kinase activity"/>
    <property type="evidence" value="ECO:0000318"/>
    <property type="project" value="GO_Central"/>
</dbReference>
<dbReference type="SUPFAM" id="SSF56112">
    <property type="entry name" value="Protein kinase-like (PK-like)"/>
    <property type="match status" value="1"/>
</dbReference>
<evidence type="ECO:0000256" key="6">
    <source>
        <dbReference type="ARBA" id="ARBA00022840"/>
    </source>
</evidence>
<dbReference type="GO" id="GO:0005524">
    <property type="term" value="F:ATP binding"/>
    <property type="evidence" value="ECO:0007669"/>
    <property type="project" value="UniProtKB-UniRule"/>
</dbReference>
<dbReference type="VEuPathDB" id="TrichDB:TVAGG3_0492850"/>
<dbReference type="PANTHER" id="PTHR24056">
    <property type="entry name" value="CELL DIVISION PROTEIN KINASE"/>
    <property type="match status" value="1"/>
</dbReference>
<dbReference type="VEuPathDB" id="TrichDB:TVAG_385850"/>
<keyword evidence="2 8" id="KW-0723">Serine/threonine-protein kinase</keyword>
<keyword evidence="3" id="KW-0808">Transferase</keyword>